<evidence type="ECO:0000256" key="1">
    <source>
        <dbReference type="ARBA" id="ARBA00008894"/>
    </source>
</evidence>
<name>A0AAU9NDE2_9ASTR</name>
<dbReference type="Gene3D" id="1.10.8.430">
    <property type="entry name" value="Helical domain of apoptotic protease-activating factors"/>
    <property type="match status" value="1"/>
</dbReference>
<evidence type="ECO:0008006" key="6">
    <source>
        <dbReference type="Google" id="ProtNLM"/>
    </source>
</evidence>
<dbReference type="PANTHER" id="PTHR33463:SF96">
    <property type="entry name" value="LEUCINE-RICH REPEAT DOMAIN, L DOMAIN-LIKE PROTEIN-RELATED"/>
    <property type="match status" value="1"/>
</dbReference>
<protein>
    <recommendedName>
        <fullName evidence="6">NB-ARC domain-containing protein</fullName>
    </recommendedName>
</protein>
<dbReference type="EMBL" id="CAKMRJ010004445">
    <property type="protein sequence ID" value="CAH1435330.1"/>
    <property type="molecule type" value="Genomic_DNA"/>
</dbReference>
<keyword evidence="2" id="KW-0433">Leucine-rich repeat</keyword>
<dbReference type="GO" id="GO:0043531">
    <property type="term" value="F:ADP binding"/>
    <property type="evidence" value="ECO:0007669"/>
    <property type="project" value="InterPro"/>
</dbReference>
<proteinExistence type="inferred from homology"/>
<dbReference type="InterPro" id="IPR042197">
    <property type="entry name" value="Apaf_helical"/>
</dbReference>
<dbReference type="SUPFAM" id="SSF52540">
    <property type="entry name" value="P-loop containing nucleoside triphosphate hydrolases"/>
    <property type="match status" value="1"/>
</dbReference>
<gene>
    <name evidence="4" type="ORF">LVIROSA_LOCUS21783</name>
</gene>
<dbReference type="GO" id="GO:0006952">
    <property type="term" value="P:defense response"/>
    <property type="evidence" value="ECO:0007669"/>
    <property type="project" value="UniProtKB-KW"/>
</dbReference>
<keyword evidence="5" id="KW-1185">Reference proteome</keyword>
<comment type="similarity">
    <text evidence="1">Belongs to the disease resistance NB-LRR family.</text>
</comment>
<sequence>MGVEGHSIFNVGLLTEAESKRLFWQFVEGSDPELHKIGEDIVRKCCGLPIAIKTMACTLRDKSKDSWKDALSRLEHHDIENVASKVFKASYDNLQDEETKSTFFLCGLFPEDSNIPTEELVRYGWGLKLFKKVYTIREARTRLNTCIERLIYTNLLIKVDDFQCIKMHDLIRAFVLDMFSKVEHASIVNHGNTLEWPADDMHDSCKRLSLTCKGISEFCGDLKFPNLMMLRFMES</sequence>
<dbReference type="Gene3D" id="1.10.10.10">
    <property type="entry name" value="Winged helix-like DNA-binding domain superfamily/Winged helix DNA-binding domain"/>
    <property type="match status" value="1"/>
</dbReference>
<dbReference type="AlphaFoldDB" id="A0AAU9NDE2"/>
<dbReference type="GO" id="GO:0005524">
    <property type="term" value="F:ATP binding"/>
    <property type="evidence" value="ECO:0007669"/>
    <property type="project" value="UniProtKB-KW"/>
</dbReference>
<evidence type="ECO:0000313" key="4">
    <source>
        <dbReference type="EMBL" id="CAH1435330.1"/>
    </source>
</evidence>
<dbReference type="InterPro" id="IPR027417">
    <property type="entry name" value="P-loop_NTPase"/>
</dbReference>
<reference evidence="4 5" key="1">
    <citation type="submission" date="2022-01" db="EMBL/GenBank/DDBJ databases">
        <authorList>
            <person name="Xiong W."/>
            <person name="Schranz E."/>
        </authorList>
    </citation>
    <scope>NUCLEOTIDE SEQUENCE [LARGE SCALE GENOMIC DNA]</scope>
</reference>
<evidence type="ECO:0000313" key="5">
    <source>
        <dbReference type="Proteomes" id="UP001157418"/>
    </source>
</evidence>
<dbReference type="InterPro" id="IPR036388">
    <property type="entry name" value="WH-like_DNA-bd_sf"/>
</dbReference>
<comment type="caution">
    <text evidence="4">The sequence shown here is derived from an EMBL/GenBank/DDBJ whole genome shotgun (WGS) entry which is preliminary data.</text>
</comment>
<evidence type="ECO:0000256" key="3">
    <source>
        <dbReference type="ARBA" id="ARBA00022821"/>
    </source>
</evidence>
<dbReference type="PANTHER" id="PTHR33463">
    <property type="entry name" value="NB-ARC DOMAIN-CONTAINING PROTEIN-RELATED"/>
    <property type="match status" value="1"/>
</dbReference>
<accession>A0AAU9NDE2</accession>
<evidence type="ECO:0000256" key="2">
    <source>
        <dbReference type="ARBA" id="ARBA00022614"/>
    </source>
</evidence>
<dbReference type="InterPro" id="IPR050905">
    <property type="entry name" value="Plant_NBS-LRR"/>
</dbReference>
<dbReference type="Proteomes" id="UP001157418">
    <property type="component" value="Unassembled WGS sequence"/>
</dbReference>
<keyword evidence="3" id="KW-0611">Plant defense</keyword>
<organism evidence="4 5">
    <name type="scientific">Lactuca virosa</name>
    <dbReference type="NCBI Taxonomy" id="75947"/>
    <lineage>
        <taxon>Eukaryota</taxon>
        <taxon>Viridiplantae</taxon>
        <taxon>Streptophyta</taxon>
        <taxon>Embryophyta</taxon>
        <taxon>Tracheophyta</taxon>
        <taxon>Spermatophyta</taxon>
        <taxon>Magnoliopsida</taxon>
        <taxon>eudicotyledons</taxon>
        <taxon>Gunneridae</taxon>
        <taxon>Pentapetalae</taxon>
        <taxon>asterids</taxon>
        <taxon>campanulids</taxon>
        <taxon>Asterales</taxon>
        <taxon>Asteraceae</taxon>
        <taxon>Cichorioideae</taxon>
        <taxon>Cichorieae</taxon>
        <taxon>Lactucinae</taxon>
        <taxon>Lactuca</taxon>
    </lineage>
</organism>